<sequence length="264" mass="30034">MSDEHRRNREDDPFSNFQFEPPKGHGRFRAFTRRSKYRNVVSARDKLGPKLGSSSSLASLTGSTQNLLDPAKMMSMQEDAHSRRISTEVMKNRLYESVVTSPRKRRFSMRVDYGMSRSDVVDPQAYARMVQSLPVSPAHSQSITPAHSPTSNSRYMFGFFSRGATPHCMTPEELVEDEMSEMECEDAHWKGLACLFKPQPRYIPGARYSHGFEENMECDEQQGRESPLLPPPEYPGILLKTVPRARKRAPSPDQDMNGEEPTDV</sequence>
<dbReference type="AlphaFoldDB" id="A0AAD9JJM0"/>
<proteinExistence type="predicted"/>
<evidence type="ECO:0000313" key="3">
    <source>
        <dbReference type="Proteomes" id="UP001208570"/>
    </source>
</evidence>
<comment type="caution">
    <text evidence="2">The sequence shown here is derived from an EMBL/GenBank/DDBJ whole genome shotgun (WGS) entry which is preliminary data.</text>
</comment>
<evidence type="ECO:0000313" key="2">
    <source>
        <dbReference type="EMBL" id="KAK2154212.1"/>
    </source>
</evidence>
<feature type="region of interest" description="Disordered" evidence="1">
    <location>
        <begin position="1"/>
        <end position="30"/>
    </location>
</feature>
<name>A0AAD9JJM0_9ANNE</name>
<organism evidence="2 3">
    <name type="scientific">Paralvinella palmiformis</name>
    <dbReference type="NCBI Taxonomy" id="53620"/>
    <lineage>
        <taxon>Eukaryota</taxon>
        <taxon>Metazoa</taxon>
        <taxon>Spiralia</taxon>
        <taxon>Lophotrochozoa</taxon>
        <taxon>Annelida</taxon>
        <taxon>Polychaeta</taxon>
        <taxon>Sedentaria</taxon>
        <taxon>Canalipalpata</taxon>
        <taxon>Terebellida</taxon>
        <taxon>Terebelliformia</taxon>
        <taxon>Alvinellidae</taxon>
        <taxon>Paralvinella</taxon>
    </lineage>
</organism>
<feature type="compositionally biased region" description="Basic and acidic residues" evidence="1">
    <location>
        <begin position="1"/>
        <end position="12"/>
    </location>
</feature>
<gene>
    <name evidence="2" type="ORF">LSH36_274g00039</name>
</gene>
<protein>
    <submittedName>
        <fullName evidence="2">Uncharacterized protein</fullName>
    </submittedName>
</protein>
<feature type="region of interest" description="Disordered" evidence="1">
    <location>
        <begin position="216"/>
        <end position="264"/>
    </location>
</feature>
<evidence type="ECO:0000256" key="1">
    <source>
        <dbReference type="SAM" id="MobiDB-lite"/>
    </source>
</evidence>
<dbReference type="EMBL" id="JAODUP010000274">
    <property type="protein sequence ID" value="KAK2154212.1"/>
    <property type="molecule type" value="Genomic_DNA"/>
</dbReference>
<reference evidence="2" key="1">
    <citation type="journal article" date="2023" name="Mol. Biol. Evol.">
        <title>Third-Generation Sequencing Reveals the Adaptive Role of the Epigenome in Three Deep-Sea Polychaetes.</title>
        <authorList>
            <person name="Perez M."/>
            <person name="Aroh O."/>
            <person name="Sun Y."/>
            <person name="Lan Y."/>
            <person name="Juniper S.K."/>
            <person name="Young C.R."/>
            <person name="Angers B."/>
            <person name="Qian P.Y."/>
        </authorList>
    </citation>
    <scope>NUCLEOTIDE SEQUENCE</scope>
    <source>
        <strain evidence="2">P08H-3</strain>
    </source>
</reference>
<keyword evidence="3" id="KW-1185">Reference proteome</keyword>
<accession>A0AAD9JJM0</accession>
<dbReference type="Proteomes" id="UP001208570">
    <property type="component" value="Unassembled WGS sequence"/>
</dbReference>